<dbReference type="Proteomes" id="UP000053660">
    <property type="component" value="Unassembled WGS sequence"/>
</dbReference>
<reference evidence="1 2" key="1">
    <citation type="submission" date="2014-03" db="EMBL/GenBank/DDBJ databases">
        <title>Draft genome of the hookworm Oesophagostomum dentatum.</title>
        <authorList>
            <person name="Mitreva M."/>
        </authorList>
    </citation>
    <scope>NUCLEOTIDE SEQUENCE [LARGE SCALE GENOMIC DNA]</scope>
    <source>
        <strain evidence="1 2">OD-Hann</strain>
    </source>
</reference>
<protein>
    <submittedName>
        <fullName evidence="1">Uncharacterized protein</fullName>
    </submittedName>
</protein>
<gene>
    <name evidence="1" type="ORF">OESDEN_22976</name>
</gene>
<accession>A0A0B1RXJ2</accession>
<dbReference type="AlphaFoldDB" id="A0A0B1RXJ2"/>
<sequence length="33" mass="3588">MCFCIFCLKHGAIWKLTSTALASSPLLVSSFVL</sequence>
<evidence type="ECO:0000313" key="1">
    <source>
        <dbReference type="EMBL" id="KHJ77404.1"/>
    </source>
</evidence>
<keyword evidence="2" id="KW-1185">Reference proteome</keyword>
<dbReference type="EMBL" id="KN610796">
    <property type="protein sequence ID" value="KHJ77404.1"/>
    <property type="molecule type" value="Genomic_DNA"/>
</dbReference>
<evidence type="ECO:0000313" key="2">
    <source>
        <dbReference type="Proteomes" id="UP000053660"/>
    </source>
</evidence>
<proteinExistence type="predicted"/>
<organism evidence="1 2">
    <name type="scientific">Oesophagostomum dentatum</name>
    <name type="common">Nodular worm</name>
    <dbReference type="NCBI Taxonomy" id="61180"/>
    <lineage>
        <taxon>Eukaryota</taxon>
        <taxon>Metazoa</taxon>
        <taxon>Ecdysozoa</taxon>
        <taxon>Nematoda</taxon>
        <taxon>Chromadorea</taxon>
        <taxon>Rhabditida</taxon>
        <taxon>Rhabditina</taxon>
        <taxon>Rhabditomorpha</taxon>
        <taxon>Strongyloidea</taxon>
        <taxon>Strongylidae</taxon>
        <taxon>Oesophagostomum</taxon>
    </lineage>
</organism>
<name>A0A0B1RXJ2_OESDE</name>